<gene>
    <name evidence="3" type="ORF">Van01_64210</name>
</gene>
<name>A0ABQ4I5P0_9ACTN</name>
<dbReference type="Pfam" id="PF11716">
    <property type="entry name" value="MDMPI_N"/>
    <property type="match status" value="1"/>
</dbReference>
<dbReference type="InterPro" id="IPR034660">
    <property type="entry name" value="DinB/YfiT-like"/>
</dbReference>
<feature type="domain" description="Mycothiol-dependent maleylpyruvate isomerase metal-binding" evidence="1">
    <location>
        <begin position="127"/>
        <end position="269"/>
    </location>
</feature>
<accession>A0ABQ4I5P0</accession>
<dbReference type="RefSeq" id="WP_239099428.1">
    <property type="nucleotide sequence ID" value="NZ_BOOZ01000088.1"/>
</dbReference>
<evidence type="ECO:0000259" key="1">
    <source>
        <dbReference type="Pfam" id="PF11716"/>
    </source>
</evidence>
<dbReference type="Gene3D" id="1.20.120.450">
    <property type="entry name" value="dinb family like domain"/>
    <property type="match status" value="1"/>
</dbReference>
<evidence type="ECO:0008006" key="5">
    <source>
        <dbReference type="Google" id="ProtNLM"/>
    </source>
</evidence>
<dbReference type="Proteomes" id="UP000647017">
    <property type="component" value="Unassembled WGS sequence"/>
</dbReference>
<organism evidence="3 4">
    <name type="scientific">Micromonospora andamanensis</name>
    <dbReference type="NCBI Taxonomy" id="1287068"/>
    <lineage>
        <taxon>Bacteria</taxon>
        <taxon>Bacillati</taxon>
        <taxon>Actinomycetota</taxon>
        <taxon>Actinomycetes</taxon>
        <taxon>Micromonosporales</taxon>
        <taxon>Micromonosporaceae</taxon>
        <taxon>Micromonospora</taxon>
    </lineage>
</organism>
<evidence type="ECO:0000313" key="3">
    <source>
        <dbReference type="EMBL" id="GIJ13207.1"/>
    </source>
</evidence>
<comment type="caution">
    <text evidence="3">The sequence shown here is derived from an EMBL/GenBank/DDBJ whole genome shotgun (WGS) entry which is preliminary data.</text>
</comment>
<reference evidence="3 4" key="1">
    <citation type="submission" date="2021-01" db="EMBL/GenBank/DDBJ databases">
        <title>Whole genome shotgun sequence of Verrucosispora andamanensis NBRC 109075.</title>
        <authorList>
            <person name="Komaki H."/>
            <person name="Tamura T."/>
        </authorList>
    </citation>
    <scope>NUCLEOTIDE SEQUENCE [LARGE SCALE GENOMIC DNA]</scope>
    <source>
        <strain evidence="3 4">NBRC 109075</strain>
    </source>
</reference>
<dbReference type="InterPro" id="IPR054241">
    <property type="entry name" value="DUF6968"/>
</dbReference>
<protein>
    <recommendedName>
        <fullName evidence="5">Mycothiol-dependent maleylpyruvate isomerase metal-binding domain-containing protein</fullName>
    </recommendedName>
</protein>
<feature type="domain" description="DUF6968" evidence="2">
    <location>
        <begin position="12"/>
        <end position="102"/>
    </location>
</feature>
<evidence type="ECO:0000259" key="2">
    <source>
        <dbReference type="Pfam" id="PF22302"/>
    </source>
</evidence>
<keyword evidence="4" id="KW-1185">Reference proteome</keyword>
<dbReference type="SUPFAM" id="SSF109854">
    <property type="entry name" value="DinB/YfiT-like putative metalloenzymes"/>
    <property type="match status" value="1"/>
</dbReference>
<sequence>MGLYELGEVVAERRIAVVTPDDVTSEVVVRFGKPHPDPLPGGDWRCPFQIEGLADGAVDAAYGVDSLQAMLLAVYSVRLLLTEHAERTSARLDWLDQPDLGLRVDPGLVPENITTRSAYLATADIAAALLRTPVLAERWTTPSALPHYSTGGLARHLANQITRTAELLDAPPGRTAIDVLAHFTGSAWVTTGAEEEDNTDIRERGERAAAETTASRLAAEVDEFLGRLRRTVPTQPSYRIVDLGDWGLAVDDFLLTRLLELVVHTDDLAVSLGLPTPEMPAAATELTSDLLTRIAAWRHGPLAVVRALSRRERAPETISAL</sequence>
<dbReference type="Pfam" id="PF22302">
    <property type="entry name" value="DUF6968"/>
    <property type="match status" value="1"/>
</dbReference>
<proteinExistence type="predicted"/>
<dbReference type="EMBL" id="BOOZ01000088">
    <property type="protein sequence ID" value="GIJ13207.1"/>
    <property type="molecule type" value="Genomic_DNA"/>
</dbReference>
<evidence type="ECO:0000313" key="4">
    <source>
        <dbReference type="Proteomes" id="UP000647017"/>
    </source>
</evidence>
<dbReference type="InterPro" id="IPR024344">
    <property type="entry name" value="MDMPI_metal-binding"/>
</dbReference>